<evidence type="ECO:0000313" key="2">
    <source>
        <dbReference type="EMBL" id="CAH1249760.1"/>
    </source>
</evidence>
<evidence type="ECO:0000256" key="1">
    <source>
        <dbReference type="SAM" id="MobiDB-lite"/>
    </source>
</evidence>
<organism evidence="2 3">
    <name type="scientific">Branchiostoma lanceolatum</name>
    <name type="common">Common lancelet</name>
    <name type="synonym">Amphioxus lanceolatum</name>
    <dbReference type="NCBI Taxonomy" id="7740"/>
    <lineage>
        <taxon>Eukaryota</taxon>
        <taxon>Metazoa</taxon>
        <taxon>Chordata</taxon>
        <taxon>Cephalochordata</taxon>
        <taxon>Leptocardii</taxon>
        <taxon>Amphioxiformes</taxon>
        <taxon>Branchiostomatidae</taxon>
        <taxon>Branchiostoma</taxon>
    </lineage>
</organism>
<protein>
    <submittedName>
        <fullName evidence="2">Hypp8683 protein</fullName>
    </submittedName>
</protein>
<feature type="region of interest" description="Disordered" evidence="1">
    <location>
        <begin position="592"/>
        <end position="626"/>
    </location>
</feature>
<dbReference type="EMBL" id="OV696702">
    <property type="protein sequence ID" value="CAH1249760.1"/>
    <property type="molecule type" value="Genomic_DNA"/>
</dbReference>
<dbReference type="Proteomes" id="UP000838412">
    <property type="component" value="Chromosome 17"/>
</dbReference>
<accession>A0A8K0EIM5</accession>
<sequence>MGNNGFKGLPNDFRRVTKDPVTYNFNENEWLRVYRVRWGAIVTSDLSSVHVAVSSLTKTICFTHDAKTSGFGSLQYNMDIRDSKRRIGYVFDCRQLYSTQIMSQTYRSPLVIMTVMNSVDSDLQDNVIPWCERFWFARETVSVNLSGSKEAMMQLAALAAKNNNNAVTLVSTVFDLVSNGTEDSSFDVDSIQTNRTWAGEGTKNITCILVSGEKVYKSYFFETKLEESLAANKTFVNKTGDVRVRFSSEKSTTSLPAVDVNGTLTPTEMAIRTVATKLRPEAEDNQQQKLLIRAFVAVSVAAFTGAMLVQQLVKKQCTFQRHDDQNTNDDSPSYCEISDSAFDPLARPVPSIGGRAMPAGPTVGARDSRYAPDTQVGQASIQNMYWIIPDEYFHLNNPGYRYRRSSLPTDDNPYWQIPDEYYGYENTARQANWRPSSLPLTLDVTYENLRQDETVERWQWQPSDLDAQDEDDDVTTFYAAGAEVALPTVTRSGTKHRRYEDPARLSKALRFLRETGEVEKKTGVAAYGRPAGQKSLDMVERLAHGTKPEYWKVVSCEGRSVKSKEQKNISYKTADRLHHVSMSTGQLYRESTTDPLHKFGSHEVPSTRETRAVSPGMASGRRRHSV</sequence>
<feature type="compositionally biased region" description="Basic and acidic residues" evidence="1">
    <location>
        <begin position="592"/>
        <end position="611"/>
    </location>
</feature>
<name>A0A8K0EIM5_BRALA</name>
<proteinExistence type="predicted"/>
<reference evidence="2" key="1">
    <citation type="submission" date="2022-01" db="EMBL/GenBank/DDBJ databases">
        <authorList>
            <person name="Braso-Vives M."/>
        </authorList>
    </citation>
    <scope>NUCLEOTIDE SEQUENCE</scope>
</reference>
<dbReference type="AlphaFoldDB" id="A0A8K0EIM5"/>
<gene>
    <name evidence="2" type="primary">Hypp8683</name>
    <name evidence="2" type="ORF">BLAG_LOCUS10756</name>
</gene>
<evidence type="ECO:0000313" key="3">
    <source>
        <dbReference type="Proteomes" id="UP000838412"/>
    </source>
</evidence>
<keyword evidence="3" id="KW-1185">Reference proteome</keyword>